<dbReference type="EMBL" id="MTHB01000280">
    <property type="protein sequence ID" value="OXC72165.1"/>
    <property type="molecule type" value="Genomic_DNA"/>
</dbReference>
<comment type="caution">
    <text evidence="2">The sequence shown here is derived from an EMBL/GenBank/DDBJ whole genome shotgun (WGS) entry which is preliminary data.</text>
</comment>
<proteinExistence type="predicted"/>
<dbReference type="Proteomes" id="UP000214720">
    <property type="component" value="Unassembled WGS sequence"/>
</dbReference>
<dbReference type="AlphaFoldDB" id="A0A226WLV0"/>
<organism evidence="2 3">
    <name type="scientific">Caballeronia sordidicola</name>
    <name type="common">Burkholderia sordidicola</name>
    <dbReference type="NCBI Taxonomy" id="196367"/>
    <lineage>
        <taxon>Bacteria</taxon>
        <taxon>Pseudomonadati</taxon>
        <taxon>Pseudomonadota</taxon>
        <taxon>Betaproteobacteria</taxon>
        <taxon>Burkholderiales</taxon>
        <taxon>Burkholderiaceae</taxon>
        <taxon>Caballeronia</taxon>
    </lineage>
</organism>
<accession>A0A226WLV0</accession>
<evidence type="ECO:0000313" key="2">
    <source>
        <dbReference type="EMBL" id="OXC72165.1"/>
    </source>
</evidence>
<evidence type="ECO:0000256" key="1">
    <source>
        <dbReference type="SAM" id="MobiDB-lite"/>
    </source>
</evidence>
<name>A0A226WLV0_CABSO</name>
<sequence>MRELTLQSLGEKIEQAHLRAVTNVACIYLTAREGWSAADIGHLSERGSAPLPPNVQRNATLGKRAR</sequence>
<reference evidence="3" key="1">
    <citation type="submission" date="2017-01" db="EMBL/GenBank/DDBJ databases">
        <title>Genome Analysis of Deinococcus marmoris KOPRI26562.</title>
        <authorList>
            <person name="Kim J.H."/>
            <person name="Oh H.-M."/>
        </authorList>
    </citation>
    <scope>NUCLEOTIDE SEQUENCE [LARGE SCALE GENOMIC DNA]</scope>
    <source>
        <strain evidence="3">PAMC 26633</strain>
    </source>
</reference>
<protein>
    <submittedName>
        <fullName evidence="2">Uncharacterized protein</fullName>
    </submittedName>
</protein>
<gene>
    <name evidence="2" type="ORF">BSU04_43255</name>
</gene>
<evidence type="ECO:0000313" key="3">
    <source>
        <dbReference type="Proteomes" id="UP000214720"/>
    </source>
</evidence>
<feature type="region of interest" description="Disordered" evidence="1">
    <location>
        <begin position="43"/>
        <end position="66"/>
    </location>
</feature>